<dbReference type="HOGENOM" id="CLU_2062852_0_0_1"/>
<dbReference type="OrthoDB" id="2633486at2759"/>
<name>A0A0C2YPQ6_9AGAM</name>
<evidence type="ECO:0000313" key="3">
    <source>
        <dbReference type="Proteomes" id="UP000053989"/>
    </source>
</evidence>
<protein>
    <submittedName>
        <fullName evidence="2">Uncharacterized protein</fullName>
    </submittedName>
</protein>
<dbReference type="InParanoid" id="A0A0C2YPQ6"/>
<reference evidence="3" key="2">
    <citation type="submission" date="2015-01" db="EMBL/GenBank/DDBJ databases">
        <title>Evolutionary Origins and Diversification of the Mycorrhizal Mutualists.</title>
        <authorList>
            <consortium name="DOE Joint Genome Institute"/>
            <consortium name="Mycorrhizal Genomics Consortium"/>
            <person name="Kohler A."/>
            <person name="Kuo A."/>
            <person name="Nagy L.G."/>
            <person name="Floudas D."/>
            <person name="Copeland A."/>
            <person name="Barry K.W."/>
            <person name="Cichocki N."/>
            <person name="Veneault-Fourrey C."/>
            <person name="LaButti K."/>
            <person name="Lindquist E.A."/>
            <person name="Lipzen A."/>
            <person name="Lundell T."/>
            <person name="Morin E."/>
            <person name="Murat C."/>
            <person name="Riley R."/>
            <person name="Ohm R."/>
            <person name="Sun H."/>
            <person name="Tunlid A."/>
            <person name="Henrissat B."/>
            <person name="Grigoriev I.V."/>
            <person name="Hibbett D.S."/>
            <person name="Martin F."/>
        </authorList>
    </citation>
    <scope>NUCLEOTIDE SEQUENCE [LARGE SCALE GENOMIC DNA]</scope>
    <source>
        <strain evidence="3">Foug A</strain>
    </source>
</reference>
<gene>
    <name evidence="2" type="ORF">SCLCIDRAFT_33223</name>
</gene>
<dbReference type="Proteomes" id="UP000053989">
    <property type="component" value="Unassembled WGS sequence"/>
</dbReference>
<evidence type="ECO:0000256" key="1">
    <source>
        <dbReference type="SAM" id="MobiDB-lite"/>
    </source>
</evidence>
<dbReference type="AlphaFoldDB" id="A0A0C2YPQ6"/>
<dbReference type="EMBL" id="KN822243">
    <property type="protein sequence ID" value="KIM51713.1"/>
    <property type="molecule type" value="Genomic_DNA"/>
</dbReference>
<feature type="region of interest" description="Disordered" evidence="1">
    <location>
        <begin position="99"/>
        <end position="119"/>
    </location>
</feature>
<reference evidence="2 3" key="1">
    <citation type="submission" date="2014-04" db="EMBL/GenBank/DDBJ databases">
        <authorList>
            <consortium name="DOE Joint Genome Institute"/>
            <person name="Kuo A."/>
            <person name="Kohler A."/>
            <person name="Nagy L.G."/>
            <person name="Floudas D."/>
            <person name="Copeland A."/>
            <person name="Barry K.W."/>
            <person name="Cichocki N."/>
            <person name="Veneault-Fourrey C."/>
            <person name="LaButti K."/>
            <person name="Lindquist E.A."/>
            <person name="Lipzen A."/>
            <person name="Lundell T."/>
            <person name="Morin E."/>
            <person name="Murat C."/>
            <person name="Sun H."/>
            <person name="Tunlid A."/>
            <person name="Henrissat B."/>
            <person name="Grigoriev I.V."/>
            <person name="Hibbett D.S."/>
            <person name="Martin F."/>
            <person name="Nordberg H.P."/>
            <person name="Cantor M.N."/>
            <person name="Hua S.X."/>
        </authorList>
    </citation>
    <scope>NUCLEOTIDE SEQUENCE [LARGE SCALE GENOMIC DNA]</scope>
    <source>
        <strain evidence="2 3">Foug A</strain>
    </source>
</reference>
<accession>A0A0C2YPQ6</accession>
<organism evidence="2 3">
    <name type="scientific">Scleroderma citrinum Foug A</name>
    <dbReference type="NCBI Taxonomy" id="1036808"/>
    <lineage>
        <taxon>Eukaryota</taxon>
        <taxon>Fungi</taxon>
        <taxon>Dikarya</taxon>
        <taxon>Basidiomycota</taxon>
        <taxon>Agaricomycotina</taxon>
        <taxon>Agaricomycetes</taxon>
        <taxon>Agaricomycetidae</taxon>
        <taxon>Boletales</taxon>
        <taxon>Sclerodermatineae</taxon>
        <taxon>Sclerodermataceae</taxon>
        <taxon>Scleroderma</taxon>
    </lineage>
</organism>
<evidence type="ECO:0000313" key="2">
    <source>
        <dbReference type="EMBL" id="KIM51713.1"/>
    </source>
</evidence>
<sequence length="119" mass="13325">MSEYMHTSIRSPGSSAENLLVVPPLGTKILEWFWPEDEPTTEDGDRFVGEESARCWASYDGKGYFPEMTKKENAPPFLMLSPPPGQRVSRMQLPVVVSDAPPSGEFTRQDIDFTAESQL</sequence>
<proteinExistence type="predicted"/>
<keyword evidence="3" id="KW-1185">Reference proteome</keyword>